<dbReference type="FunFam" id="1.10.10.10:FF:000427">
    <property type="entry name" value="RNA polymerase sigma factor"/>
    <property type="match status" value="1"/>
</dbReference>
<dbReference type="GO" id="GO:0003677">
    <property type="term" value="F:DNA binding"/>
    <property type="evidence" value="ECO:0007669"/>
    <property type="project" value="InterPro"/>
</dbReference>
<dbReference type="Pfam" id="PF04542">
    <property type="entry name" value="Sigma70_r2"/>
    <property type="match status" value="1"/>
</dbReference>
<dbReference type="Gene3D" id="1.10.10.10">
    <property type="entry name" value="Winged helix-like DNA-binding domain superfamily/Winged helix DNA-binding domain"/>
    <property type="match status" value="1"/>
</dbReference>
<dbReference type="GO" id="GO:0016987">
    <property type="term" value="F:sigma factor activity"/>
    <property type="evidence" value="ECO:0007669"/>
    <property type="project" value="UniProtKB-KW"/>
</dbReference>
<keyword evidence="4" id="KW-0804">Transcription</keyword>
<comment type="similarity">
    <text evidence="1">Belongs to the sigma-70 factor family. ECF subfamily.</text>
</comment>
<dbReference type="Pfam" id="PF08281">
    <property type="entry name" value="Sigma70_r4_2"/>
    <property type="match status" value="1"/>
</dbReference>
<dbReference type="CDD" id="cd06171">
    <property type="entry name" value="Sigma70_r4"/>
    <property type="match status" value="1"/>
</dbReference>
<dbReference type="NCBIfam" id="NF009180">
    <property type="entry name" value="PRK12528.1"/>
    <property type="match status" value="1"/>
</dbReference>
<organism evidence="7 8">
    <name type="scientific">Comamonas testosteroni</name>
    <name type="common">Pseudomonas testosteroni</name>
    <dbReference type="NCBI Taxonomy" id="285"/>
    <lineage>
        <taxon>Bacteria</taxon>
        <taxon>Pseudomonadati</taxon>
        <taxon>Pseudomonadota</taxon>
        <taxon>Betaproteobacteria</taxon>
        <taxon>Burkholderiales</taxon>
        <taxon>Comamonadaceae</taxon>
        <taxon>Comamonas</taxon>
    </lineage>
</organism>
<dbReference type="EMBL" id="AWOR01000058">
    <property type="protein sequence ID" value="KGH27697.1"/>
    <property type="molecule type" value="Genomic_DNA"/>
</dbReference>
<dbReference type="InterPro" id="IPR013325">
    <property type="entry name" value="RNA_pol_sigma_r2"/>
</dbReference>
<dbReference type="SUPFAM" id="SSF88946">
    <property type="entry name" value="Sigma2 domain of RNA polymerase sigma factors"/>
    <property type="match status" value="1"/>
</dbReference>
<dbReference type="NCBIfam" id="NF007232">
    <property type="entry name" value="PRK09651.1"/>
    <property type="match status" value="1"/>
</dbReference>
<dbReference type="InterPro" id="IPR013324">
    <property type="entry name" value="RNA_pol_sigma_r3/r4-like"/>
</dbReference>
<keyword evidence="2" id="KW-0805">Transcription regulation</keyword>
<sequence>MVGVQASSSSLLHTLYCDHHGWLVNWLRRRVHCVQDASDLAQDTYMRLLRQCPEELQEPRAFLATVARSVLIDHCRRMSLERAYLETLAQMPEPVCPSPEERAIVLQALEQIDRMLDGLGARARSAFLLAQLDGLTYKEVAARLGVSLSSVEKYMAAAFAHCYRIVYLDAAA</sequence>
<dbReference type="InterPro" id="IPR013249">
    <property type="entry name" value="RNA_pol_sigma70_r4_t2"/>
</dbReference>
<dbReference type="GO" id="GO:0006352">
    <property type="term" value="P:DNA-templated transcription initiation"/>
    <property type="evidence" value="ECO:0007669"/>
    <property type="project" value="InterPro"/>
</dbReference>
<gene>
    <name evidence="7" type="ORF">P353_17860</name>
</gene>
<dbReference type="PANTHER" id="PTHR43133:SF63">
    <property type="entry name" value="RNA POLYMERASE SIGMA FACTOR FECI-RELATED"/>
    <property type="match status" value="1"/>
</dbReference>
<comment type="caution">
    <text evidence="7">The sequence shown here is derived from an EMBL/GenBank/DDBJ whole genome shotgun (WGS) entry which is preliminary data.</text>
</comment>
<evidence type="ECO:0000256" key="2">
    <source>
        <dbReference type="ARBA" id="ARBA00023015"/>
    </source>
</evidence>
<dbReference type="InterPro" id="IPR014284">
    <property type="entry name" value="RNA_pol_sigma-70_dom"/>
</dbReference>
<proteinExistence type="inferred from homology"/>
<evidence type="ECO:0000313" key="8">
    <source>
        <dbReference type="Proteomes" id="UP000029553"/>
    </source>
</evidence>
<dbReference type="InterPro" id="IPR007627">
    <property type="entry name" value="RNA_pol_sigma70_r2"/>
</dbReference>
<name>A0A096HFQ0_COMTE</name>
<dbReference type="PANTHER" id="PTHR43133">
    <property type="entry name" value="RNA POLYMERASE ECF-TYPE SIGMA FACTO"/>
    <property type="match status" value="1"/>
</dbReference>
<feature type="domain" description="RNA polymerase sigma-70 region 2" evidence="5">
    <location>
        <begin position="15"/>
        <end position="77"/>
    </location>
</feature>
<evidence type="ECO:0000259" key="5">
    <source>
        <dbReference type="Pfam" id="PF04542"/>
    </source>
</evidence>
<dbReference type="Gene3D" id="1.10.1740.10">
    <property type="match status" value="1"/>
</dbReference>
<dbReference type="Proteomes" id="UP000029553">
    <property type="component" value="Unassembled WGS sequence"/>
</dbReference>
<dbReference type="RefSeq" id="WP_029158818.1">
    <property type="nucleotide sequence ID" value="NZ_AWOR01000058.1"/>
</dbReference>
<dbReference type="NCBIfam" id="TIGR02937">
    <property type="entry name" value="sigma70-ECF"/>
    <property type="match status" value="1"/>
</dbReference>
<dbReference type="AlphaFoldDB" id="A0A096HFQ0"/>
<evidence type="ECO:0000259" key="6">
    <source>
        <dbReference type="Pfam" id="PF08281"/>
    </source>
</evidence>
<dbReference type="InterPro" id="IPR036388">
    <property type="entry name" value="WH-like_DNA-bd_sf"/>
</dbReference>
<protein>
    <submittedName>
        <fullName evidence="7">RNA polymerase sigma factor</fullName>
    </submittedName>
</protein>
<dbReference type="SUPFAM" id="SSF88659">
    <property type="entry name" value="Sigma3 and sigma4 domains of RNA polymerase sigma factors"/>
    <property type="match status" value="1"/>
</dbReference>
<evidence type="ECO:0000256" key="3">
    <source>
        <dbReference type="ARBA" id="ARBA00023082"/>
    </source>
</evidence>
<feature type="domain" description="RNA polymerase sigma factor 70 region 4 type 2" evidence="6">
    <location>
        <begin position="110"/>
        <end position="162"/>
    </location>
</feature>
<dbReference type="InterPro" id="IPR039425">
    <property type="entry name" value="RNA_pol_sigma-70-like"/>
</dbReference>
<accession>A0A096HFQ0</accession>
<evidence type="ECO:0000313" key="7">
    <source>
        <dbReference type="EMBL" id="KGH27697.1"/>
    </source>
</evidence>
<keyword evidence="3" id="KW-0731">Sigma factor</keyword>
<evidence type="ECO:0000256" key="1">
    <source>
        <dbReference type="ARBA" id="ARBA00010641"/>
    </source>
</evidence>
<reference evidence="7 8" key="1">
    <citation type="submission" date="2013-09" db="EMBL/GenBank/DDBJ databases">
        <title>High correlation between genotypes and phenotypes of environmental bacteria Comamonas testosteroni strains.</title>
        <authorList>
            <person name="Liu L."/>
            <person name="Zhu W."/>
            <person name="Xia X."/>
            <person name="Xu B."/>
            <person name="Luo M."/>
            <person name="Wang G."/>
        </authorList>
    </citation>
    <scope>NUCLEOTIDE SEQUENCE [LARGE SCALE GENOMIC DNA]</scope>
    <source>
        <strain evidence="7 8">JL40</strain>
    </source>
</reference>
<evidence type="ECO:0000256" key="4">
    <source>
        <dbReference type="ARBA" id="ARBA00023163"/>
    </source>
</evidence>